<evidence type="ECO:0000313" key="2">
    <source>
        <dbReference type="Proteomes" id="UP000255224"/>
    </source>
</evidence>
<dbReference type="Pfam" id="PF20137">
    <property type="entry name" value="BubE"/>
    <property type="match status" value="1"/>
</dbReference>
<dbReference type="InterPro" id="IPR045384">
    <property type="entry name" value="DUF6527"/>
</dbReference>
<protein>
    <submittedName>
        <fullName evidence="1">Uncharacterized protein</fullName>
    </submittedName>
</protein>
<evidence type="ECO:0000313" key="1">
    <source>
        <dbReference type="EMBL" id="STC93800.1"/>
    </source>
</evidence>
<dbReference type="Proteomes" id="UP000255224">
    <property type="component" value="Unassembled WGS sequence"/>
</dbReference>
<proteinExistence type="predicted"/>
<name>A0A376DQH0_CHRCU</name>
<organism evidence="1 2">
    <name type="scientific">Chryseobacterium carnipullorum</name>
    <dbReference type="NCBI Taxonomy" id="1124835"/>
    <lineage>
        <taxon>Bacteria</taxon>
        <taxon>Pseudomonadati</taxon>
        <taxon>Bacteroidota</taxon>
        <taxon>Flavobacteriia</taxon>
        <taxon>Flavobacteriales</taxon>
        <taxon>Weeksellaceae</taxon>
        <taxon>Chryseobacterium group</taxon>
        <taxon>Chryseobacterium</taxon>
    </lineage>
</organism>
<sequence length="147" mass="17196">MRMLHHKFVEFIPEKVEEGVLYVSIEYCTAIHKCVCGCGNEVVTPLSPTDWKLTFNGKAVTLHPSIGNWNFECQSHYWIRNNKVEFAGRWTEREIHLGRENDLKHKEEYFEMPDIPKKEPVVQESLNLLFGRKSPNSFDCRTLILSL</sequence>
<dbReference type="EMBL" id="UFVQ01000003">
    <property type="protein sequence ID" value="STC93800.1"/>
    <property type="molecule type" value="Genomic_DNA"/>
</dbReference>
<reference evidence="1 2" key="1">
    <citation type="submission" date="2018-06" db="EMBL/GenBank/DDBJ databases">
        <authorList>
            <consortium name="Pathogen Informatics"/>
            <person name="Doyle S."/>
        </authorList>
    </citation>
    <scope>NUCLEOTIDE SEQUENCE [LARGE SCALE GENOMIC DNA]</scope>
    <source>
        <strain evidence="1 2">NCTC13533</strain>
    </source>
</reference>
<gene>
    <name evidence="1" type="ORF">NCTC13533_01021</name>
</gene>
<dbReference type="AlphaFoldDB" id="A0A376DQH0"/>
<accession>A0A376DQH0</accession>